<keyword evidence="1" id="KW-1133">Transmembrane helix</keyword>
<comment type="caution">
    <text evidence="2">The sequence shown here is derived from an EMBL/GenBank/DDBJ whole genome shotgun (WGS) entry which is preliminary data.</text>
</comment>
<name>A0A9X4D8V0_9PSED</name>
<dbReference type="RefSeq" id="WP_274119964.1">
    <property type="nucleotide sequence ID" value="NZ_JANIAM010000004.1"/>
</dbReference>
<feature type="transmembrane region" description="Helical" evidence="1">
    <location>
        <begin position="243"/>
        <end position="261"/>
    </location>
</feature>
<feature type="transmembrane region" description="Helical" evidence="1">
    <location>
        <begin position="118"/>
        <end position="136"/>
    </location>
</feature>
<sequence length="277" mass="30965">MASFSAIGASQGNEVVGVTWHQLKTATGGNFSCPVRLNRAQAERKAMNNNPASQTSFAPSATPRQVAGLLASATLMVLASGVAPHDRADWWLENVLPLALLLTLAATSRYWRFSRHAYLAIMVMLAIHELGAHFTYAKVPYDAWLRALTDHSLNTWMGWQRNQFDRLVHLSYGLLFVLPIRELLQRQALLRGGWLALCTVSFVLATSALYELLEWIGGQYLGDDRAQAFLATQQDPWDAQKDMALALLGALFTLLIQWFGLRKLWGRKVVFVEDRHG</sequence>
<gene>
    <name evidence="2" type="ORF">NP554_07290</name>
</gene>
<feature type="transmembrane region" description="Helical" evidence="1">
    <location>
        <begin position="167"/>
        <end position="184"/>
    </location>
</feature>
<dbReference type="Pfam" id="PF09997">
    <property type="entry name" value="DUF2238"/>
    <property type="match status" value="1"/>
</dbReference>
<dbReference type="InterPro" id="IPR014509">
    <property type="entry name" value="YjdF-like"/>
</dbReference>
<accession>A0A9X4D8V0</accession>
<organism evidence="2 3">
    <name type="scientific">Pseudomonas asiatica</name>
    <dbReference type="NCBI Taxonomy" id="2219225"/>
    <lineage>
        <taxon>Bacteria</taxon>
        <taxon>Pseudomonadati</taxon>
        <taxon>Pseudomonadota</taxon>
        <taxon>Gammaproteobacteria</taxon>
        <taxon>Pseudomonadales</taxon>
        <taxon>Pseudomonadaceae</taxon>
        <taxon>Pseudomonas</taxon>
    </lineage>
</organism>
<dbReference type="Proteomes" id="UP001150728">
    <property type="component" value="Unassembled WGS sequence"/>
</dbReference>
<protein>
    <submittedName>
        <fullName evidence="2">DUF2238 domain-containing protein</fullName>
    </submittedName>
</protein>
<reference evidence="2" key="1">
    <citation type="submission" date="2022-07" db="EMBL/GenBank/DDBJ databases">
        <title>Multi-strain Analysis of Pseudomonas putida Reveals Metabolic and Genetic Diversity.</title>
        <authorList>
            <person name="Monk J.M."/>
        </authorList>
    </citation>
    <scope>NUCLEOTIDE SEQUENCE</scope>
    <source>
        <strain evidence="2">17633</strain>
    </source>
</reference>
<evidence type="ECO:0000313" key="2">
    <source>
        <dbReference type="EMBL" id="MDD2111600.1"/>
    </source>
</evidence>
<evidence type="ECO:0000313" key="3">
    <source>
        <dbReference type="Proteomes" id="UP001150728"/>
    </source>
</evidence>
<keyword evidence="1" id="KW-0472">Membrane</keyword>
<evidence type="ECO:0000256" key="1">
    <source>
        <dbReference type="SAM" id="Phobius"/>
    </source>
</evidence>
<feature type="transmembrane region" description="Helical" evidence="1">
    <location>
        <begin position="193"/>
        <end position="213"/>
    </location>
</feature>
<proteinExistence type="predicted"/>
<keyword evidence="1" id="KW-0812">Transmembrane</keyword>
<dbReference type="AlphaFoldDB" id="A0A9X4D8V0"/>
<dbReference type="EMBL" id="JANIAM010000004">
    <property type="protein sequence ID" value="MDD2111600.1"/>
    <property type="molecule type" value="Genomic_DNA"/>
</dbReference>